<accession>A0A5E4A9A8</accession>
<dbReference type="GO" id="GO:0005881">
    <property type="term" value="C:cytoplasmic microtubule"/>
    <property type="evidence" value="ECO:0007669"/>
    <property type="project" value="TreeGrafter"/>
</dbReference>
<dbReference type="PANTHER" id="PTHR21567">
    <property type="entry name" value="CLASP"/>
    <property type="match status" value="1"/>
</dbReference>
<feature type="compositionally biased region" description="Polar residues" evidence="1">
    <location>
        <begin position="609"/>
        <end position="622"/>
    </location>
</feature>
<reference evidence="3" key="1">
    <citation type="submission" date="2019-04" db="EMBL/GenBank/DDBJ databases">
        <authorList>
            <person name="Alioto T."/>
            <person name="Alioto T."/>
        </authorList>
    </citation>
    <scope>NUCLEOTIDE SEQUENCE [LARGE SCALE GENOMIC DNA]</scope>
</reference>
<dbReference type="SUPFAM" id="SSF48371">
    <property type="entry name" value="ARM repeat"/>
    <property type="match status" value="1"/>
</dbReference>
<dbReference type="Pfam" id="PF12348">
    <property type="entry name" value="CLASP_N"/>
    <property type="match status" value="1"/>
</dbReference>
<dbReference type="GO" id="GO:0008017">
    <property type="term" value="F:microtubule binding"/>
    <property type="evidence" value="ECO:0007669"/>
    <property type="project" value="TreeGrafter"/>
</dbReference>
<dbReference type="GO" id="GO:1902904">
    <property type="term" value="P:negative regulation of supramolecular fiber organization"/>
    <property type="evidence" value="ECO:0007669"/>
    <property type="project" value="UniProtKB-ARBA"/>
</dbReference>
<feature type="compositionally biased region" description="Basic and acidic residues" evidence="1">
    <location>
        <begin position="677"/>
        <end position="688"/>
    </location>
</feature>
<dbReference type="PANTHER" id="PTHR21567:SF42">
    <property type="entry name" value="TOG ARRAY REGULATOR OF AXONEMAL MICROTUBULES PROTEIN 2"/>
    <property type="match status" value="1"/>
</dbReference>
<feature type="domain" description="TOG" evidence="2">
    <location>
        <begin position="1064"/>
        <end position="1303"/>
    </location>
</feature>
<dbReference type="GO" id="GO:0051494">
    <property type="term" value="P:negative regulation of cytoskeleton organization"/>
    <property type="evidence" value="ECO:0007669"/>
    <property type="project" value="UniProtKB-ARBA"/>
</dbReference>
<dbReference type="InterPro" id="IPR016024">
    <property type="entry name" value="ARM-type_fold"/>
</dbReference>
<dbReference type="GO" id="GO:0000226">
    <property type="term" value="P:microtubule cytoskeleton organization"/>
    <property type="evidence" value="ECO:0007669"/>
    <property type="project" value="TreeGrafter"/>
</dbReference>
<keyword evidence="4" id="KW-1185">Reference proteome</keyword>
<evidence type="ECO:0000313" key="4">
    <source>
        <dbReference type="Proteomes" id="UP000335636"/>
    </source>
</evidence>
<dbReference type="EMBL" id="CABDUW010000029">
    <property type="protein sequence ID" value="VTJ53506.1"/>
    <property type="molecule type" value="Genomic_DNA"/>
</dbReference>
<dbReference type="Gene3D" id="1.25.10.10">
    <property type="entry name" value="Leucine-rich Repeat Variant"/>
    <property type="match status" value="2"/>
</dbReference>
<dbReference type="Proteomes" id="UP000335636">
    <property type="component" value="Unassembled WGS sequence"/>
</dbReference>
<feature type="region of interest" description="Disordered" evidence="1">
    <location>
        <begin position="677"/>
        <end position="703"/>
    </location>
</feature>
<dbReference type="InterPro" id="IPR024395">
    <property type="entry name" value="CLASP_N_dom"/>
</dbReference>
<protein>
    <recommendedName>
        <fullName evidence="2">TOG domain-containing protein</fullName>
    </recommendedName>
</protein>
<feature type="region of interest" description="Disordered" evidence="1">
    <location>
        <begin position="455"/>
        <end position="497"/>
    </location>
</feature>
<dbReference type="InterPro" id="IPR034085">
    <property type="entry name" value="TOG"/>
</dbReference>
<proteinExistence type="predicted"/>
<sequence>MAEGQRCGFFNEVSMKAQNSMQMGTDKPQPAAGCLGAGRVALDLTWDLGTLRCLRSAQMSEKTSGCPGSLDVTGQNHPDPRGLHSRPRPSCCLWTASPPGAWAPETMSPQVRSTQGGGSWPFPGWGTFLGSCSVGRWLCLSSRAQLFTCWHWPSLLCHLSGGSLACRGFEGSGDPAWALPPLSEAEWAGSSRGPCCSVVKSVWMGGGVGPWGCGRLVSLADQFPLGKEEVGSASDFSHSRAESALPPPLSPCCMPESLHRAVMSINECLQLDEGCWGRGAFRREDDFREELWLAKVLAPVAVYCGSVPRTSAGPRGTPPGGINSNLPAYGEASLQPVPSVLVSNEKPPEILSGHGDAGNLKLDIPLKDWKARNGHPRNLGALTLGPCPLAPATSLESEANSVARDTIQIKDKLKKRRLSEGLAAPSRALLDPGGGPKGVLLRSTIPRTTSQRLLKVPRPMPPIQSIPTTPEASGAKEKSLDLPGNGKGPQEVAPGRRSRVSSIGRFHGPGPLCSQVQISPQYLHCNDEKMLKSLGGIVIPPIPKAGMPAGTSSSRSGSLPSPLPPGGQHVLTGLRVPPTRLVRESGPREKTPRSLEPKPLAPPIRDRSATSSEKPVLASSQSAPTLTAFSFNHAKEAHPLLKEEDQKETSTKIQVTISKSAQEKMRLKQMREMELFRRTKEPDREKELASQAPGSRRTLVKEGLLPLRGSGTLSVPTRMNSPRRNNIGIILRKRANRSSLPSIPVSKQEPSFARHASANSLPAVLTLGSPEWEDEEDEMGLRAFKELRPFSNPELGLMDALQCLNSSDWQMKEKGLVSVQRLAACHSEVLAGRLHDVSLAVTGEVSNLRSKVSRLAISTLGDLFRALKKNMDQETEEITRCLLQKMGNTSEFIQRAANRALGAMVENVTPARALVALTSAGIYHRNPLVRKCTAEHLSVVLEQIGAEKLLSGPRDSTDMLVHNLVRLAQDSNQDTRFYGRKMVNILMANAKFDAFLKQSLPSHDLRKVMAAIKQRGTEDNHELPSAKGCKVLRSLVAYENGLPTEDRLGSNGPRRVGLRSSAWGGVEAEEQLRELVRLLEAKEYQSRMDGVGRLLEHCKTKPELIIANLVQVFDAFTPRLQDSNKKVNQWALESLAKMIPLLKHSVHPMLLSLIMATADNLNSKNSGICTASAAVLDAMMESLDHLCLLPAFAGRVRFLSGRSVLDITERLSVLVASVYPQKPQAVERHVLPVLWYFLNSMTLTGNGILPGRGGNVRTVVCQLSRSLQEQMGSRLQDFAIGQPKQVLKMLQELLDTESPGGGHKVTNRETPPDSKMTGSSC</sequence>
<feature type="region of interest" description="Disordered" evidence="1">
    <location>
        <begin position="545"/>
        <end position="622"/>
    </location>
</feature>
<feature type="region of interest" description="Disordered" evidence="1">
    <location>
        <begin position="62"/>
        <end position="86"/>
    </location>
</feature>
<evidence type="ECO:0000259" key="2">
    <source>
        <dbReference type="SMART" id="SM01349"/>
    </source>
</evidence>
<evidence type="ECO:0000256" key="1">
    <source>
        <dbReference type="SAM" id="MobiDB-lite"/>
    </source>
</evidence>
<comment type="caution">
    <text evidence="3">The sequence shown here is derived from an EMBL/GenBank/DDBJ whole genome shotgun (WGS) entry which is preliminary data.</text>
</comment>
<gene>
    <name evidence="3" type="ORF">MONAX_5E000950</name>
</gene>
<feature type="compositionally biased region" description="Basic and acidic residues" evidence="1">
    <location>
        <begin position="581"/>
        <end position="596"/>
    </location>
</feature>
<organism evidence="3 4">
    <name type="scientific">Marmota monax</name>
    <name type="common">Woodchuck</name>
    <dbReference type="NCBI Taxonomy" id="9995"/>
    <lineage>
        <taxon>Eukaryota</taxon>
        <taxon>Metazoa</taxon>
        <taxon>Chordata</taxon>
        <taxon>Craniata</taxon>
        <taxon>Vertebrata</taxon>
        <taxon>Euteleostomi</taxon>
        <taxon>Mammalia</taxon>
        <taxon>Eutheria</taxon>
        <taxon>Euarchontoglires</taxon>
        <taxon>Glires</taxon>
        <taxon>Rodentia</taxon>
        <taxon>Sciuromorpha</taxon>
        <taxon>Sciuridae</taxon>
        <taxon>Xerinae</taxon>
        <taxon>Marmotini</taxon>
        <taxon>Marmota</taxon>
    </lineage>
</organism>
<dbReference type="SMART" id="SM01349">
    <property type="entry name" value="TOG"/>
    <property type="match status" value="2"/>
</dbReference>
<feature type="compositionally biased region" description="Low complexity" evidence="1">
    <location>
        <begin position="550"/>
        <end position="560"/>
    </location>
</feature>
<dbReference type="InterPro" id="IPR011989">
    <property type="entry name" value="ARM-like"/>
</dbReference>
<feature type="domain" description="TOG" evidence="2">
    <location>
        <begin position="786"/>
        <end position="1021"/>
    </location>
</feature>
<dbReference type="GO" id="GO:0005929">
    <property type="term" value="C:cilium"/>
    <property type="evidence" value="ECO:0007669"/>
    <property type="project" value="TreeGrafter"/>
</dbReference>
<name>A0A5E4A9A8_MARMO</name>
<feature type="region of interest" description="Disordered" evidence="1">
    <location>
        <begin position="1296"/>
        <end position="1321"/>
    </location>
</feature>
<evidence type="ECO:0000313" key="3">
    <source>
        <dbReference type="EMBL" id="VTJ53506.1"/>
    </source>
</evidence>